<dbReference type="SMART" id="SM00849">
    <property type="entry name" value="Lactamase_B"/>
    <property type="match status" value="1"/>
</dbReference>
<reference evidence="2 3" key="1">
    <citation type="submission" date="2019-07" db="EMBL/GenBank/DDBJ databases">
        <title>Whole genome shotgun sequence of Cellulomonas aerilata NBRC 106308.</title>
        <authorList>
            <person name="Hosoyama A."/>
            <person name="Uohara A."/>
            <person name="Ohji S."/>
            <person name="Ichikawa N."/>
        </authorList>
    </citation>
    <scope>NUCLEOTIDE SEQUENCE [LARGE SCALE GENOMIC DNA]</scope>
    <source>
        <strain evidence="2 3">NBRC 106308</strain>
    </source>
</reference>
<evidence type="ECO:0000259" key="1">
    <source>
        <dbReference type="SMART" id="SM00849"/>
    </source>
</evidence>
<dbReference type="Gene3D" id="3.60.15.10">
    <property type="entry name" value="Ribonuclease Z/Hydroxyacylglutathione hydrolase-like"/>
    <property type="match status" value="1"/>
</dbReference>
<evidence type="ECO:0000313" key="2">
    <source>
        <dbReference type="EMBL" id="GEO34314.1"/>
    </source>
</evidence>
<dbReference type="InterPro" id="IPR036866">
    <property type="entry name" value="RibonucZ/Hydroxyglut_hydro"/>
</dbReference>
<dbReference type="SUPFAM" id="SSF56281">
    <property type="entry name" value="Metallo-hydrolase/oxidoreductase"/>
    <property type="match status" value="1"/>
</dbReference>
<dbReference type="RefSeq" id="WP_146903619.1">
    <property type="nucleotide sequence ID" value="NZ_BAAARM010000003.1"/>
</dbReference>
<sequence length="269" mass="28974">MRVTYPAPDVVALGEAAPIPGLGFLPVNAYLLRAEQPLLIDSGLPTSRTEFLDALWSHVDPADLRWIYLTHPDRDHTGSLMEVLRAAPSARLITTFLGMGILTIEYDIPPERAFLLNPGQSLDLGDRSLTAFRPPVYDSPATTGFYDTRTGTCFTSDCFGAPMVSAEYALADDIAEVPPNELVAGQRLWATVDSPWVTGVDRDAFRASLLPLRRLEPSVVLSSHLPAAHDAASQLLDTLESAPDAEPFVGPDQAALEALLAGFEPPSPA</sequence>
<dbReference type="InterPro" id="IPR045761">
    <property type="entry name" value="ODP_dom"/>
</dbReference>
<feature type="domain" description="Metallo-beta-lactamase" evidence="1">
    <location>
        <begin position="26"/>
        <end position="224"/>
    </location>
</feature>
<dbReference type="EMBL" id="BJYY01000013">
    <property type="protein sequence ID" value="GEO34314.1"/>
    <property type="molecule type" value="Genomic_DNA"/>
</dbReference>
<comment type="caution">
    <text evidence="2">The sequence shown here is derived from an EMBL/GenBank/DDBJ whole genome shotgun (WGS) entry which is preliminary data.</text>
</comment>
<dbReference type="PANTHER" id="PTHR43717">
    <property type="entry name" value="ANAEROBIC NITRIC OXIDE REDUCTASE FLAVORUBREDOXIN"/>
    <property type="match status" value="1"/>
</dbReference>
<dbReference type="OrthoDB" id="2971563at2"/>
<accession>A0A512DCV9</accession>
<organism evidence="2 3">
    <name type="scientific">Cellulomonas aerilata</name>
    <dbReference type="NCBI Taxonomy" id="515326"/>
    <lineage>
        <taxon>Bacteria</taxon>
        <taxon>Bacillati</taxon>
        <taxon>Actinomycetota</taxon>
        <taxon>Actinomycetes</taxon>
        <taxon>Micrococcales</taxon>
        <taxon>Cellulomonadaceae</taxon>
        <taxon>Cellulomonas</taxon>
    </lineage>
</organism>
<evidence type="ECO:0000313" key="3">
    <source>
        <dbReference type="Proteomes" id="UP000321181"/>
    </source>
</evidence>
<protein>
    <recommendedName>
        <fullName evidence="1">Metallo-beta-lactamase domain-containing protein</fullName>
    </recommendedName>
</protein>
<keyword evidence="3" id="KW-1185">Reference proteome</keyword>
<dbReference type="AlphaFoldDB" id="A0A512DCV9"/>
<name>A0A512DCV9_9CELL</name>
<dbReference type="PANTHER" id="PTHR43717:SF1">
    <property type="entry name" value="ANAEROBIC NITRIC OXIDE REDUCTASE FLAVORUBREDOXIN"/>
    <property type="match status" value="1"/>
</dbReference>
<dbReference type="Pfam" id="PF19583">
    <property type="entry name" value="ODP"/>
    <property type="match status" value="1"/>
</dbReference>
<dbReference type="InterPro" id="IPR001279">
    <property type="entry name" value="Metallo-B-lactamas"/>
</dbReference>
<proteinExistence type="predicted"/>
<dbReference type="Proteomes" id="UP000321181">
    <property type="component" value="Unassembled WGS sequence"/>
</dbReference>
<gene>
    <name evidence="2" type="ORF">CAE01nite_20390</name>
</gene>